<evidence type="ECO:0000313" key="2">
    <source>
        <dbReference type="Proteomes" id="UP001058273"/>
    </source>
</evidence>
<evidence type="ECO:0000313" key="1">
    <source>
        <dbReference type="EMBL" id="UUV98965.1"/>
    </source>
</evidence>
<dbReference type="RefSeq" id="WP_257699344.1">
    <property type="nucleotide sequence ID" value="NZ_CP102451.1"/>
</dbReference>
<dbReference type="Gene3D" id="1.25.40.10">
    <property type="entry name" value="Tetratricopeptide repeat domain"/>
    <property type="match status" value="1"/>
</dbReference>
<dbReference type="InterPro" id="IPR011990">
    <property type="entry name" value="TPR-like_helical_dom_sf"/>
</dbReference>
<reference evidence="1" key="2">
    <citation type="submission" date="2022-08" db="EMBL/GenBank/DDBJ databases">
        <authorList>
            <person name="Poehlein A."/>
            <person name="Guzman J."/>
            <person name="Daniel R."/>
            <person name="Vilcinskas A."/>
        </authorList>
    </citation>
    <scope>NUCLEOTIDE SEQUENCE</scope>
    <source>
        <strain evidence="1">G314FT</strain>
    </source>
</reference>
<gene>
    <name evidence="1" type="ORF">G314FT_11230</name>
</gene>
<reference evidence="1" key="1">
    <citation type="submission" date="2022-08" db="EMBL/GenBank/DDBJ databases">
        <title>Genome sequence of Vagococcus luciliae DSM 112651.</title>
        <authorList>
            <person name="Juan G."/>
            <person name="Anja P."/>
            <person name="Rolf D."/>
            <person name="Kampfer P."/>
            <person name="Vilcinskas A."/>
        </authorList>
    </citation>
    <scope>NUCLEOTIDE SEQUENCE</scope>
    <source>
        <strain evidence="1">G314FT</strain>
    </source>
</reference>
<dbReference type="Proteomes" id="UP001058273">
    <property type="component" value="Chromosome"/>
</dbReference>
<accession>A0ABY5NZ99</accession>
<keyword evidence="2" id="KW-1185">Reference proteome</keyword>
<proteinExistence type="predicted"/>
<name>A0ABY5NZ99_9ENTE</name>
<organism evidence="1 2">
    <name type="scientific">Vagococcus luciliae</name>
    <dbReference type="NCBI Taxonomy" id="2920380"/>
    <lineage>
        <taxon>Bacteria</taxon>
        <taxon>Bacillati</taxon>
        <taxon>Bacillota</taxon>
        <taxon>Bacilli</taxon>
        <taxon>Lactobacillales</taxon>
        <taxon>Enterococcaceae</taxon>
        <taxon>Vagococcus</taxon>
    </lineage>
</organism>
<dbReference type="EMBL" id="CP102451">
    <property type="protein sequence ID" value="UUV98965.1"/>
    <property type="molecule type" value="Genomic_DNA"/>
</dbReference>
<evidence type="ECO:0008006" key="3">
    <source>
        <dbReference type="Google" id="ProtNLM"/>
    </source>
</evidence>
<sequence>MGEMIEFPANENRSLYLGKKSSEQGDYLKAIQYFNDSYETSQSLEVNYLLVKALIDVGRLEEAYIYMKEYEDDYQEQSELQPLYFDILLKRKQFLILEKWLMKFDRASHLSEEFKQILNQTQKYWTLVDKTDYTNRLLRIKSIEKASFMKQRELLQEMNYLTKVDFFRLSSELFLISKNISPLIRSQVIDELVQLKYEGTVSILDVFGQLHHHAKLNETNRLMPSVKNNSLYKDLSEYMENNQPSQETLVLNIVKTHLGIMYPYIDDIVTDIKSWNKAYLTYFGFDIIENQEVKKINQQIQLLDHIMMNTMTK</sequence>
<protein>
    <recommendedName>
        <fullName evidence="3">Tetratricopeptide repeat protein</fullName>
    </recommendedName>
</protein>